<dbReference type="CDD" id="cd22921">
    <property type="entry name" value="HFD_CENP-X"/>
    <property type="match status" value="1"/>
</dbReference>
<dbReference type="GO" id="GO:0000712">
    <property type="term" value="P:resolution of meiotic recombination intermediates"/>
    <property type="evidence" value="ECO:0007669"/>
    <property type="project" value="TreeGrafter"/>
</dbReference>
<comment type="similarity">
    <text evidence="2">Belongs to the CENP-X/MHF2 family.</text>
</comment>
<protein>
    <recommendedName>
        <fullName evidence="3">Centromere protein X</fullName>
    </recommendedName>
</protein>
<dbReference type="AlphaFoldDB" id="A0A1B6M3M8"/>
<dbReference type="GO" id="GO:0051382">
    <property type="term" value="P:kinetochore assembly"/>
    <property type="evidence" value="ECO:0007669"/>
    <property type="project" value="InterPro"/>
</dbReference>
<evidence type="ECO:0000256" key="5">
    <source>
        <dbReference type="ARBA" id="ARBA00023125"/>
    </source>
</evidence>
<evidence type="ECO:0000256" key="6">
    <source>
        <dbReference type="ARBA" id="ARBA00023204"/>
    </source>
</evidence>
<feature type="non-terminal residue" evidence="9">
    <location>
        <position position="1"/>
    </location>
</feature>
<dbReference type="Pfam" id="PF09415">
    <property type="entry name" value="CENP-X"/>
    <property type="match status" value="1"/>
</dbReference>
<organism evidence="9">
    <name type="scientific">Graphocephala atropunctata</name>
    <dbReference type="NCBI Taxonomy" id="36148"/>
    <lineage>
        <taxon>Eukaryota</taxon>
        <taxon>Metazoa</taxon>
        <taxon>Ecdysozoa</taxon>
        <taxon>Arthropoda</taxon>
        <taxon>Hexapoda</taxon>
        <taxon>Insecta</taxon>
        <taxon>Pterygota</taxon>
        <taxon>Neoptera</taxon>
        <taxon>Paraneoptera</taxon>
        <taxon>Hemiptera</taxon>
        <taxon>Auchenorrhyncha</taxon>
        <taxon>Membracoidea</taxon>
        <taxon>Cicadellidae</taxon>
        <taxon>Cicadellinae</taxon>
        <taxon>Cicadellini</taxon>
        <taxon>Graphocephala</taxon>
    </lineage>
</organism>
<dbReference type="PANTHER" id="PTHR28680:SF1">
    <property type="entry name" value="CENTROMERE PROTEIN X"/>
    <property type="match status" value="1"/>
</dbReference>
<dbReference type="EMBL" id="GEBQ01009483">
    <property type="protein sequence ID" value="JAT30494.1"/>
    <property type="molecule type" value="Transcribed_RNA"/>
</dbReference>
<comment type="subcellular location">
    <subcellularLocation>
        <location evidence="1">Nucleus</location>
    </subcellularLocation>
</comment>
<evidence type="ECO:0000256" key="2">
    <source>
        <dbReference type="ARBA" id="ARBA00009359"/>
    </source>
</evidence>
<evidence type="ECO:0000256" key="8">
    <source>
        <dbReference type="ARBA" id="ARBA00047146"/>
    </source>
</evidence>
<keyword evidence="7" id="KW-0539">Nucleus</keyword>
<dbReference type="Gene3D" id="6.10.130.30">
    <property type="match status" value="1"/>
</dbReference>
<evidence type="ECO:0000256" key="7">
    <source>
        <dbReference type="ARBA" id="ARBA00023242"/>
    </source>
</evidence>
<dbReference type="PANTHER" id="PTHR28680">
    <property type="entry name" value="CENTROMERE PROTEIN X"/>
    <property type="match status" value="1"/>
</dbReference>
<comment type="subunit">
    <text evidence="8">Heterodimer with CENPX, sometimes called MHF; this interaction stabilizes both partners. MHF heterodimers can assemble to form tetrameric structures. MHF also coassemble with CENPT-CENPW heterodimers at centromeres to form the tetrameric CENP-T-W-S-X complex. Forms a discrete complex with FANCM and CENPX, called FANCM-MHF; this interaction, probably mediated by direct binding between CENPS and FANCM, leads to synergistic activation of double-stranded DNA binding and strongly stimulates FANCM-mediated DNA remodeling. Recruited by FANCM to the Fanconi anemia (FA) core complex, which consists of CENPS, CENPX, FANCA, FANCB, FANCC, FANCE, FANCF, FANCG, FANCL, FANCM, FAAP24 and FAAP100. The FA core complex associates with Bloom syndrome (BLM) complex, which consists of at least BLM, DNA topoisomerase 3-alpha (TOP3A), RMI1/BLAP75, RPA1/RPA70 and RPA2/RPA32. The super complex between FA and BLM is called BRAFT.</text>
</comment>
<evidence type="ECO:0000256" key="4">
    <source>
        <dbReference type="ARBA" id="ARBA00022763"/>
    </source>
</evidence>
<sequence>FLRLSGFLFQKHFSYQSSETLDKYWIYQEYLCKIMAGSPERTFKSETTKEVLKLCFRGQKTRVTDEATQMVAEVASLAVVEAVLRAGKQAKAEGSSVIQAGHLEKIIPQLILDL</sequence>
<keyword evidence="5" id="KW-0238">DNA-binding</keyword>
<dbReference type="GO" id="GO:0006281">
    <property type="term" value="P:DNA repair"/>
    <property type="evidence" value="ECO:0007669"/>
    <property type="project" value="UniProtKB-KW"/>
</dbReference>
<accession>A0A1B6M3M8</accession>
<keyword evidence="6" id="KW-0234">DNA repair</keyword>
<dbReference type="Gene3D" id="1.20.5.4980">
    <property type="match status" value="1"/>
</dbReference>
<evidence type="ECO:0000313" key="9">
    <source>
        <dbReference type="EMBL" id="JAT30494.1"/>
    </source>
</evidence>
<proteinExistence type="inferred from homology"/>
<name>A0A1B6M3M8_9HEMI</name>
<dbReference type="GO" id="GO:0071821">
    <property type="term" value="C:FANCM-MHF complex"/>
    <property type="evidence" value="ECO:0007669"/>
    <property type="project" value="TreeGrafter"/>
</dbReference>
<dbReference type="GO" id="GO:0031297">
    <property type="term" value="P:replication fork processing"/>
    <property type="evidence" value="ECO:0007669"/>
    <property type="project" value="TreeGrafter"/>
</dbReference>
<dbReference type="InterPro" id="IPR018552">
    <property type="entry name" value="CENP-X"/>
</dbReference>
<evidence type="ECO:0000256" key="3">
    <source>
        <dbReference type="ARBA" id="ARBA00016388"/>
    </source>
</evidence>
<gene>
    <name evidence="9" type="ORF">g.53684</name>
</gene>
<reference evidence="9" key="1">
    <citation type="submission" date="2015-11" db="EMBL/GenBank/DDBJ databases">
        <title>De novo transcriptome assembly of four potential Pierce s Disease insect vectors from Arizona vineyards.</title>
        <authorList>
            <person name="Tassone E.E."/>
        </authorList>
    </citation>
    <scope>NUCLEOTIDE SEQUENCE</scope>
</reference>
<keyword evidence="4" id="KW-0227">DNA damage</keyword>
<dbReference type="GO" id="GO:0003677">
    <property type="term" value="F:DNA binding"/>
    <property type="evidence" value="ECO:0007669"/>
    <property type="project" value="UniProtKB-KW"/>
</dbReference>
<evidence type="ECO:0000256" key="1">
    <source>
        <dbReference type="ARBA" id="ARBA00004123"/>
    </source>
</evidence>